<keyword evidence="8 24" id="KW-0808">Transferase</keyword>
<keyword evidence="10" id="KW-0732">Signal</keyword>
<dbReference type="FunFam" id="3.30.200.20:FF:000621">
    <property type="entry name" value="Putative L-type lectin-domain containing receptor kinase VII.2"/>
    <property type="match status" value="1"/>
</dbReference>
<evidence type="ECO:0000256" key="16">
    <source>
        <dbReference type="ARBA" id="ARBA00023136"/>
    </source>
</evidence>
<dbReference type="eggNOG" id="ENOG502QRZ3">
    <property type="taxonomic scope" value="Eukaryota"/>
</dbReference>
<dbReference type="GO" id="GO:0004675">
    <property type="term" value="F:transmembrane receptor protein serine/threonine kinase activity"/>
    <property type="evidence" value="ECO:0000318"/>
    <property type="project" value="GO_Central"/>
</dbReference>
<dbReference type="GO" id="GO:0002229">
    <property type="term" value="P:defense response to oomycetes"/>
    <property type="evidence" value="ECO:0000318"/>
    <property type="project" value="GO_Central"/>
</dbReference>
<evidence type="ECO:0000256" key="5">
    <source>
        <dbReference type="ARBA" id="ARBA00012513"/>
    </source>
</evidence>
<dbReference type="CDD" id="cd06899">
    <property type="entry name" value="lectin_legume_LecRK_Arcelin_ConA"/>
    <property type="match status" value="1"/>
</dbReference>
<keyword evidence="7" id="KW-0723">Serine/threonine-protein kinase</keyword>
<dbReference type="InterPro" id="IPR019825">
    <property type="entry name" value="Lectin_legB_Mn/Ca_BS"/>
</dbReference>
<dbReference type="InterPro" id="IPR011009">
    <property type="entry name" value="Kinase-like_dom_sf"/>
</dbReference>
<dbReference type="InterPro" id="IPR008271">
    <property type="entry name" value="Ser/Thr_kinase_AS"/>
</dbReference>
<comment type="catalytic activity">
    <reaction evidence="20">
        <text>L-seryl-[protein] + ATP = O-phospho-L-seryl-[protein] + ADP + H(+)</text>
        <dbReference type="Rhea" id="RHEA:17989"/>
        <dbReference type="Rhea" id="RHEA-COMP:9863"/>
        <dbReference type="Rhea" id="RHEA-COMP:11604"/>
        <dbReference type="ChEBI" id="CHEBI:15378"/>
        <dbReference type="ChEBI" id="CHEBI:29999"/>
        <dbReference type="ChEBI" id="CHEBI:30616"/>
        <dbReference type="ChEBI" id="CHEBI:83421"/>
        <dbReference type="ChEBI" id="CHEBI:456216"/>
        <dbReference type="EC" id="2.7.11.1"/>
    </reaction>
</comment>
<dbReference type="EC" id="2.7.11.1" evidence="5"/>
<comment type="similarity">
    <text evidence="4">In the C-terminal section; belongs to the protein kinase superfamily. Ser/Thr protein kinase family.</text>
</comment>
<reference evidence="25" key="1">
    <citation type="journal article" date="2010" name="Nat. Biotechnol.">
        <title>Draft genome sequence of the oilseed species Ricinus communis.</title>
        <authorList>
            <person name="Chan A.P."/>
            <person name="Crabtree J."/>
            <person name="Zhao Q."/>
            <person name="Lorenzi H."/>
            <person name="Orvis J."/>
            <person name="Puiu D."/>
            <person name="Melake-Berhan A."/>
            <person name="Jones K.M."/>
            <person name="Redman J."/>
            <person name="Chen G."/>
            <person name="Cahoon E.B."/>
            <person name="Gedil M."/>
            <person name="Stanke M."/>
            <person name="Haas B.J."/>
            <person name="Wortman J.R."/>
            <person name="Fraser-Liggett C.M."/>
            <person name="Ravel J."/>
            <person name="Rabinowicz P.D."/>
        </authorList>
    </citation>
    <scope>NUCLEOTIDE SEQUENCE [LARGE SCALE GENOMIC DNA]</scope>
    <source>
        <strain evidence="25">cv. Hale</strain>
    </source>
</reference>
<evidence type="ECO:0000256" key="11">
    <source>
        <dbReference type="ARBA" id="ARBA00022734"/>
    </source>
</evidence>
<evidence type="ECO:0000256" key="12">
    <source>
        <dbReference type="ARBA" id="ARBA00022741"/>
    </source>
</evidence>
<dbReference type="PROSITE" id="PS00307">
    <property type="entry name" value="LECTIN_LEGUME_BETA"/>
    <property type="match status" value="1"/>
</dbReference>
<dbReference type="SUPFAM" id="SSF56112">
    <property type="entry name" value="Protein kinase-like (PK-like)"/>
    <property type="match status" value="1"/>
</dbReference>
<evidence type="ECO:0000256" key="1">
    <source>
        <dbReference type="ARBA" id="ARBA00004251"/>
    </source>
</evidence>
<dbReference type="Pfam" id="PF00139">
    <property type="entry name" value="Lectin_legB"/>
    <property type="match status" value="1"/>
</dbReference>
<keyword evidence="13 24" id="KW-0418">Kinase</keyword>
<keyword evidence="17" id="KW-0675">Receptor</keyword>
<evidence type="ECO:0000313" key="24">
    <source>
        <dbReference type="EMBL" id="EEF44423.1"/>
    </source>
</evidence>
<dbReference type="InParanoid" id="B9RVY6"/>
<evidence type="ECO:0000256" key="20">
    <source>
        <dbReference type="ARBA" id="ARBA00048679"/>
    </source>
</evidence>
<dbReference type="Gene3D" id="1.10.510.10">
    <property type="entry name" value="Transferase(Phosphotransferase) domain 1"/>
    <property type="match status" value="1"/>
</dbReference>
<evidence type="ECO:0000256" key="15">
    <source>
        <dbReference type="ARBA" id="ARBA00022989"/>
    </source>
</evidence>
<keyword evidence="16 22" id="KW-0472">Membrane</keyword>
<evidence type="ECO:0000256" key="8">
    <source>
        <dbReference type="ARBA" id="ARBA00022679"/>
    </source>
</evidence>
<dbReference type="GO" id="GO:0005886">
    <property type="term" value="C:plasma membrane"/>
    <property type="evidence" value="ECO:0000318"/>
    <property type="project" value="GO_Central"/>
</dbReference>
<accession>B9RVY6</accession>
<dbReference type="InterPro" id="IPR017441">
    <property type="entry name" value="Protein_kinase_ATP_BS"/>
</dbReference>
<dbReference type="KEGG" id="rcu:8262053"/>
<comment type="catalytic activity">
    <reaction evidence="19">
        <text>L-threonyl-[protein] + ATP = O-phospho-L-threonyl-[protein] + ADP + H(+)</text>
        <dbReference type="Rhea" id="RHEA:46608"/>
        <dbReference type="Rhea" id="RHEA-COMP:11060"/>
        <dbReference type="Rhea" id="RHEA-COMP:11605"/>
        <dbReference type="ChEBI" id="CHEBI:15378"/>
        <dbReference type="ChEBI" id="CHEBI:30013"/>
        <dbReference type="ChEBI" id="CHEBI:30616"/>
        <dbReference type="ChEBI" id="CHEBI:61977"/>
        <dbReference type="ChEBI" id="CHEBI:456216"/>
        <dbReference type="EC" id="2.7.11.1"/>
    </reaction>
</comment>
<dbReference type="OrthoDB" id="1906651at2759"/>
<keyword evidence="6" id="KW-1003">Cell membrane</keyword>
<evidence type="ECO:0000256" key="19">
    <source>
        <dbReference type="ARBA" id="ARBA00047899"/>
    </source>
</evidence>
<name>B9RVY6_RICCO</name>
<dbReference type="PROSITE" id="PS00108">
    <property type="entry name" value="PROTEIN_KINASE_ST"/>
    <property type="match status" value="1"/>
</dbReference>
<keyword evidence="25" id="KW-1185">Reference proteome</keyword>
<dbReference type="Gene3D" id="2.60.120.200">
    <property type="match status" value="1"/>
</dbReference>
<keyword evidence="18" id="KW-0325">Glycoprotein</keyword>
<comment type="similarity">
    <text evidence="2">Belongs to the leguminous lectin family.</text>
</comment>
<dbReference type="GO" id="GO:0005524">
    <property type="term" value="F:ATP binding"/>
    <property type="evidence" value="ECO:0007669"/>
    <property type="project" value="UniProtKB-UniRule"/>
</dbReference>
<feature type="transmembrane region" description="Helical" evidence="22">
    <location>
        <begin position="6"/>
        <end position="30"/>
    </location>
</feature>
<dbReference type="Gene3D" id="3.30.200.20">
    <property type="entry name" value="Phosphorylase Kinase, domain 1"/>
    <property type="match status" value="1"/>
</dbReference>
<dbReference type="PROSITE" id="PS50011">
    <property type="entry name" value="PROTEIN_KINASE_DOM"/>
    <property type="match status" value="1"/>
</dbReference>
<feature type="domain" description="Protein kinase" evidence="23">
    <location>
        <begin position="363"/>
        <end position="642"/>
    </location>
</feature>
<evidence type="ECO:0000256" key="4">
    <source>
        <dbReference type="ARBA" id="ARBA00010217"/>
    </source>
</evidence>
<dbReference type="CDD" id="cd14066">
    <property type="entry name" value="STKc_IRAK"/>
    <property type="match status" value="1"/>
</dbReference>
<evidence type="ECO:0000256" key="13">
    <source>
        <dbReference type="ARBA" id="ARBA00022777"/>
    </source>
</evidence>
<dbReference type="EMBL" id="EQ973822">
    <property type="protein sequence ID" value="EEF44423.1"/>
    <property type="molecule type" value="Genomic_DNA"/>
</dbReference>
<dbReference type="Pfam" id="PF07714">
    <property type="entry name" value="PK_Tyr_Ser-Thr"/>
    <property type="match status" value="1"/>
</dbReference>
<dbReference type="SMART" id="SM00220">
    <property type="entry name" value="S_TKc"/>
    <property type="match status" value="1"/>
</dbReference>
<dbReference type="AlphaFoldDB" id="B9RVY6"/>
<dbReference type="FunFam" id="2.60.120.200:FF:000086">
    <property type="entry name" value="L-type lectin-domain containing receptor kinase S.4"/>
    <property type="match status" value="1"/>
</dbReference>
<dbReference type="InterPro" id="IPR001245">
    <property type="entry name" value="Ser-Thr/Tyr_kinase_cat_dom"/>
</dbReference>
<dbReference type="InterPro" id="IPR001220">
    <property type="entry name" value="Legume_lectin_dom"/>
</dbReference>
<dbReference type="SUPFAM" id="SSF49899">
    <property type="entry name" value="Concanavalin A-like lectins/glucanases"/>
    <property type="match status" value="1"/>
</dbReference>
<evidence type="ECO:0000256" key="7">
    <source>
        <dbReference type="ARBA" id="ARBA00022527"/>
    </source>
</evidence>
<evidence type="ECO:0000256" key="18">
    <source>
        <dbReference type="ARBA" id="ARBA00023180"/>
    </source>
</evidence>
<evidence type="ECO:0000313" key="25">
    <source>
        <dbReference type="Proteomes" id="UP000008311"/>
    </source>
</evidence>
<dbReference type="FunFam" id="1.10.510.10:FF:000108">
    <property type="entry name" value="L-type lectin-domain containing receptor kinase S.4"/>
    <property type="match status" value="1"/>
</dbReference>
<dbReference type="PANTHER" id="PTHR27007">
    <property type="match status" value="1"/>
</dbReference>
<evidence type="ECO:0000256" key="6">
    <source>
        <dbReference type="ARBA" id="ARBA00022475"/>
    </source>
</evidence>
<evidence type="ECO:0000256" key="10">
    <source>
        <dbReference type="ARBA" id="ARBA00022729"/>
    </source>
</evidence>
<evidence type="ECO:0000256" key="21">
    <source>
        <dbReference type="PROSITE-ProRule" id="PRU10141"/>
    </source>
</evidence>
<protein>
    <recommendedName>
        <fullName evidence="5">non-specific serine/threonine protein kinase</fullName>
        <ecNumber evidence="5">2.7.11.1</ecNumber>
    </recommendedName>
</protein>
<dbReference type="GO" id="GO:0106310">
    <property type="term" value="F:protein serine kinase activity"/>
    <property type="evidence" value="ECO:0007669"/>
    <property type="project" value="RHEA"/>
</dbReference>
<dbReference type="InterPro" id="IPR013320">
    <property type="entry name" value="ConA-like_dom_sf"/>
</dbReference>
<keyword evidence="14 21" id="KW-0067">ATP-binding</keyword>
<evidence type="ECO:0000256" key="2">
    <source>
        <dbReference type="ARBA" id="ARBA00007606"/>
    </source>
</evidence>
<evidence type="ECO:0000256" key="17">
    <source>
        <dbReference type="ARBA" id="ARBA00023170"/>
    </source>
</evidence>
<dbReference type="Proteomes" id="UP000008311">
    <property type="component" value="Unassembled WGS sequence"/>
</dbReference>
<keyword evidence="12 21" id="KW-0547">Nucleotide-binding</keyword>
<comment type="subcellular location">
    <subcellularLocation>
        <location evidence="1">Cell membrane</location>
        <topology evidence="1">Single-pass type I membrane protein</topology>
    </subcellularLocation>
</comment>
<dbReference type="STRING" id="3988.B9RVY6"/>
<keyword evidence="15 22" id="KW-1133">Transmembrane helix</keyword>
<feature type="binding site" evidence="21">
    <location>
        <position position="391"/>
    </location>
    <ligand>
        <name>ATP</name>
        <dbReference type="ChEBI" id="CHEBI:30616"/>
    </ligand>
</feature>
<dbReference type="InterPro" id="IPR000719">
    <property type="entry name" value="Prot_kinase_dom"/>
</dbReference>
<gene>
    <name evidence="24" type="ORF">RCOM_1174200</name>
</gene>
<evidence type="ECO:0000256" key="22">
    <source>
        <dbReference type="SAM" id="Phobius"/>
    </source>
</evidence>
<keyword evidence="11" id="KW-0430">Lectin</keyword>
<dbReference type="PROSITE" id="PS00107">
    <property type="entry name" value="PROTEIN_KINASE_ATP"/>
    <property type="match status" value="1"/>
</dbReference>
<feature type="transmembrane region" description="Helical" evidence="22">
    <location>
        <begin position="303"/>
        <end position="325"/>
    </location>
</feature>
<comment type="similarity">
    <text evidence="3">In the N-terminal section; belongs to the leguminous lectin family.</text>
</comment>
<dbReference type="GO" id="GO:0030246">
    <property type="term" value="F:carbohydrate binding"/>
    <property type="evidence" value="ECO:0007669"/>
    <property type="project" value="UniProtKB-KW"/>
</dbReference>
<dbReference type="GO" id="GO:0042742">
    <property type="term" value="P:defense response to bacterium"/>
    <property type="evidence" value="ECO:0000318"/>
    <property type="project" value="GO_Central"/>
</dbReference>
<sequence length="694" mass="78044">MNFPLPFFLSFCVMSIQFFLLFFFIIILSFSKPVSLFEFIFNTNFSSTNLLTYGNATIESSILTLTSDTKFSIGRAFYPLRIIAREPNSSTPLTFSTSFIFSIAPYKNLLPGHGFAFVFFPSTGIEGASSAQHLGLFNFTNNGNSDNHVLAVEFDTFRNQEFNDLNDNHVGIDVNSLTSMAQKEAGFWAGKDNEKFKELKLNNGVNYQVWIDYVDSRINVTMAKAGEERPKRPLISEFVNLTEVLLDEMYIGFCGATGRLVQSHRILSWSFSNTSFSIGNALVTRNLPSFGLPKKSVFKSEGFIIGISVAGVVVIGFGIVMYEVLARRRRRQWKEKQEMEDWELEYWPHRIDYQQISAATKGFAEENVIGFGGNGKVYKGTLECGAEVAVKRISHQSEKGTREFLAEVSSLGRLKHRNLVGMRGWCKQHKESLMLLYDYMENGSLDKRLFNFNLNSTLSWEERIKILKDVANGILYLHEGWEAKVLHRDIKASNVLLDKDMNARLGDFGLARVHHHGQLASTTQVVGTVGYMAPEVIRTGRASTQTDVFSFGVLLLEVVCGRRPSEVGKPGLVEFVWRLMEKGELINAIDERLKAMGGYNNEEVERVLQLGLLCAYPDASARPAMRQVVKVLEGSSDGSECIGEEMEVHLLDGIRRTRMWSSSSQQHHHAYPTMDGIFSSLSLLSSSDIISEGR</sequence>
<keyword evidence="9 22" id="KW-0812">Transmembrane</keyword>
<dbReference type="InterPro" id="IPR050528">
    <property type="entry name" value="L-type_Lectin-RKs"/>
</dbReference>
<evidence type="ECO:0000259" key="23">
    <source>
        <dbReference type="PROSITE" id="PS50011"/>
    </source>
</evidence>
<dbReference type="FunCoup" id="B9RVY6">
    <property type="interactions" value="3"/>
</dbReference>
<evidence type="ECO:0000256" key="3">
    <source>
        <dbReference type="ARBA" id="ARBA00008536"/>
    </source>
</evidence>
<proteinExistence type="inferred from homology"/>
<evidence type="ECO:0000256" key="9">
    <source>
        <dbReference type="ARBA" id="ARBA00022692"/>
    </source>
</evidence>
<evidence type="ECO:0000256" key="14">
    <source>
        <dbReference type="ARBA" id="ARBA00022840"/>
    </source>
</evidence>
<organism evidence="24 25">
    <name type="scientific">Ricinus communis</name>
    <name type="common">Castor bean</name>
    <dbReference type="NCBI Taxonomy" id="3988"/>
    <lineage>
        <taxon>Eukaryota</taxon>
        <taxon>Viridiplantae</taxon>
        <taxon>Streptophyta</taxon>
        <taxon>Embryophyta</taxon>
        <taxon>Tracheophyta</taxon>
        <taxon>Spermatophyta</taxon>
        <taxon>Magnoliopsida</taxon>
        <taxon>eudicotyledons</taxon>
        <taxon>Gunneridae</taxon>
        <taxon>Pentapetalae</taxon>
        <taxon>rosids</taxon>
        <taxon>fabids</taxon>
        <taxon>Malpighiales</taxon>
        <taxon>Euphorbiaceae</taxon>
        <taxon>Acalyphoideae</taxon>
        <taxon>Acalypheae</taxon>
        <taxon>Ricinus</taxon>
    </lineage>
</organism>